<dbReference type="PANTHER" id="PTHR30537">
    <property type="entry name" value="HTH-TYPE TRANSCRIPTIONAL REGULATOR"/>
    <property type="match status" value="1"/>
</dbReference>
<evidence type="ECO:0000256" key="4">
    <source>
        <dbReference type="ARBA" id="ARBA00023163"/>
    </source>
</evidence>
<feature type="region of interest" description="Disordered" evidence="5">
    <location>
        <begin position="291"/>
        <end position="315"/>
    </location>
</feature>
<dbReference type="GO" id="GO:0006351">
    <property type="term" value="P:DNA-templated transcription"/>
    <property type="evidence" value="ECO:0007669"/>
    <property type="project" value="TreeGrafter"/>
</dbReference>
<dbReference type="Proteomes" id="UP000186406">
    <property type="component" value="Unassembled WGS sequence"/>
</dbReference>
<evidence type="ECO:0000259" key="6">
    <source>
        <dbReference type="PROSITE" id="PS50931"/>
    </source>
</evidence>
<dbReference type="PANTHER" id="PTHR30537:SF26">
    <property type="entry name" value="GLYCINE CLEAVAGE SYSTEM TRANSCRIPTIONAL ACTIVATOR"/>
    <property type="match status" value="1"/>
</dbReference>
<keyword evidence="4" id="KW-0804">Transcription</keyword>
<dbReference type="Gene3D" id="3.40.190.10">
    <property type="entry name" value="Periplasmic binding protein-like II"/>
    <property type="match status" value="2"/>
</dbReference>
<dbReference type="InterPro" id="IPR000847">
    <property type="entry name" value="LysR_HTH_N"/>
</dbReference>
<dbReference type="GO" id="GO:0003700">
    <property type="term" value="F:DNA-binding transcription factor activity"/>
    <property type="evidence" value="ECO:0007669"/>
    <property type="project" value="InterPro"/>
</dbReference>
<dbReference type="OrthoDB" id="9793571at2"/>
<dbReference type="AlphaFoldDB" id="A0A1M7ZC11"/>
<protein>
    <submittedName>
        <fullName evidence="7">LysR family transcriptional regulator, glycine cleavage system transcriptional activator</fullName>
    </submittedName>
</protein>
<gene>
    <name evidence="7" type="ORF">SAMN02745172_01022</name>
</gene>
<evidence type="ECO:0000256" key="2">
    <source>
        <dbReference type="ARBA" id="ARBA00023015"/>
    </source>
</evidence>
<organism evidence="7 8">
    <name type="scientific">Pseudoxanthobacter soli DSM 19599</name>
    <dbReference type="NCBI Taxonomy" id="1123029"/>
    <lineage>
        <taxon>Bacteria</taxon>
        <taxon>Pseudomonadati</taxon>
        <taxon>Pseudomonadota</taxon>
        <taxon>Alphaproteobacteria</taxon>
        <taxon>Hyphomicrobiales</taxon>
        <taxon>Segnochrobactraceae</taxon>
        <taxon>Pseudoxanthobacter</taxon>
    </lineage>
</organism>
<name>A0A1M7ZC11_9HYPH</name>
<keyword evidence="2" id="KW-0805">Transcription regulation</keyword>
<keyword evidence="3" id="KW-0238">DNA-binding</keyword>
<feature type="domain" description="HTH lysR-type" evidence="6">
    <location>
        <begin position="4"/>
        <end position="61"/>
    </location>
</feature>
<dbReference type="Gene3D" id="1.10.10.10">
    <property type="entry name" value="Winged helix-like DNA-binding domain superfamily/Winged helix DNA-binding domain"/>
    <property type="match status" value="1"/>
</dbReference>
<dbReference type="InterPro" id="IPR036388">
    <property type="entry name" value="WH-like_DNA-bd_sf"/>
</dbReference>
<sequence>MRLPSLTALRTFETAARLGGVTRAAEELNVTQSAVSRQIRLLEQELGVSLFRRVHRGVVLSAEGERLAATLHDAFNRIAEGVDRLQRDPWTLKIRVPPTFGVRWLWPRLRQFEAAHPKVTAEVSMLWACTDPGDGGFDLGVRLRPGAWPAENLTELFEERLAPVCAPAFIAGRKPPASGADFERFPLLHCANHHDWRLWSRNWSGGPFDCEHGETFDTLDFALRAAEAGRGVAVTDLAMAEDDIAAGRLQVLVPEAVSNGHVYYLVSPDPHTERPAVRLFRKWIVAQADETRTGGRAADRPEAAEANAGAATGKD</sequence>
<dbReference type="Pfam" id="PF03466">
    <property type="entry name" value="LysR_substrate"/>
    <property type="match status" value="1"/>
</dbReference>
<dbReference type="RefSeq" id="WP_073626276.1">
    <property type="nucleotide sequence ID" value="NZ_FRXO01000002.1"/>
</dbReference>
<dbReference type="SUPFAM" id="SSF53850">
    <property type="entry name" value="Periplasmic binding protein-like II"/>
    <property type="match status" value="1"/>
</dbReference>
<dbReference type="PROSITE" id="PS50931">
    <property type="entry name" value="HTH_LYSR"/>
    <property type="match status" value="1"/>
</dbReference>
<evidence type="ECO:0000256" key="3">
    <source>
        <dbReference type="ARBA" id="ARBA00023125"/>
    </source>
</evidence>
<evidence type="ECO:0000256" key="1">
    <source>
        <dbReference type="ARBA" id="ARBA00009437"/>
    </source>
</evidence>
<dbReference type="InterPro" id="IPR036390">
    <property type="entry name" value="WH_DNA-bd_sf"/>
</dbReference>
<dbReference type="CDD" id="cd08432">
    <property type="entry name" value="PBP2_GcdR_TrpI_HvrB_AmpR_like"/>
    <property type="match status" value="1"/>
</dbReference>
<dbReference type="PRINTS" id="PR00039">
    <property type="entry name" value="HTHLYSR"/>
</dbReference>
<accession>A0A1M7ZC11</accession>
<dbReference type="STRING" id="1123029.SAMN02745172_01022"/>
<keyword evidence="8" id="KW-1185">Reference proteome</keyword>
<evidence type="ECO:0000313" key="7">
    <source>
        <dbReference type="EMBL" id="SHO62417.1"/>
    </source>
</evidence>
<proteinExistence type="inferred from homology"/>
<dbReference type="EMBL" id="FRXO01000002">
    <property type="protein sequence ID" value="SHO62417.1"/>
    <property type="molecule type" value="Genomic_DNA"/>
</dbReference>
<comment type="similarity">
    <text evidence="1">Belongs to the LysR transcriptional regulatory family.</text>
</comment>
<dbReference type="InterPro" id="IPR058163">
    <property type="entry name" value="LysR-type_TF_proteobact-type"/>
</dbReference>
<evidence type="ECO:0000256" key="5">
    <source>
        <dbReference type="SAM" id="MobiDB-lite"/>
    </source>
</evidence>
<dbReference type="SUPFAM" id="SSF46785">
    <property type="entry name" value="Winged helix' DNA-binding domain"/>
    <property type="match status" value="1"/>
</dbReference>
<feature type="compositionally biased region" description="Low complexity" evidence="5">
    <location>
        <begin position="304"/>
        <end position="315"/>
    </location>
</feature>
<dbReference type="GO" id="GO:0043565">
    <property type="term" value="F:sequence-specific DNA binding"/>
    <property type="evidence" value="ECO:0007669"/>
    <property type="project" value="TreeGrafter"/>
</dbReference>
<dbReference type="Pfam" id="PF00126">
    <property type="entry name" value="HTH_1"/>
    <property type="match status" value="1"/>
</dbReference>
<reference evidence="7 8" key="1">
    <citation type="submission" date="2016-12" db="EMBL/GenBank/DDBJ databases">
        <authorList>
            <person name="Song W.-J."/>
            <person name="Kurnit D.M."/>
        </authorList>
    </citation>
    <scope>NUCLEOTIDE SEQUENCE [LARGE SCALE GENOMIC DNA]</scope>
    <source>
        <strain evidence="7 8">DSM 19599</strain>
    </source>
</reference>
<evidence type="ECO:0000313" key="8">
    <source>
        <dbReference type="Proteomes" id="UP000186406"/>
    </source>
</evidence>
<dbReference type="InterPro" id="IPR005119">
    <property type="entry name" value="LysR_subst-bd"/>
</dbReference>
<dbReference type="FunFam" id="1.10.10.10:FF:000038">
    <property type="entry name" value="Glycine cleavage system transcriptional activator"/>
    <property type="match status" value="1"/>
</dbReference>
<feature type="compositionally biased region" description="Basic and acidic residues" evidence="5">
    <location>
        <begin position="291"/>
        <end position="303"/>
    </location>
</feature>